<dbReference type="AlphaFoldDB" id="A0A7S4DPE1"/>
<dbReference type="SUPFAM" id="SSF53335">
    <property type="entry name" value="S-adenosyl-L-methionine-dependent methyltransferases"/>
    <property type="match status" value="1"/>
</dbReference>
<feature type="compositionally biased region" description="Basic residues" evidence="1">
    <location>
        <begin position="224"/>
        <end position="235"/>
    </location>
</feature>
<organism evidence="2">
    <name type="scientific">Lotharella globosa</name>
    <dbReference type="NCBI Taxonomy" id="91324"/>
    <lineage>
        <taxon>Eukaryota</taxon>
        <taxon>Sar</taxon>
        <taxon>Rhizaria</taxon>
        <taxon>Cercozoa</taxon>
        <taxon>Chlorarachniophyceae</taxon>
        <taxon>Lotharella</taxon>
    </lineage>
</organism>
<sequence>MMDEDHLNISSAKTLLDIGSGCGKLVHQCFDSYDLDKVIGVEISALRYSRSFEASKAYVACVNKHSKHYYAVLREMTNGIPGHRVEFHRLQHKGGNPYVRTSVLEIYNCNIGLLGGIIAEASPEVVIMDVMHKTLSKEITGVLTSLPFGARIATFERIDERWPRFFRFPFLQTNIGEGYRTTWSEDHKFYMWRKTRIPFTLIRPSRVKTSAKSFITVPEEPPRSRPRTRTRRQRKTPSTSVA</sequence>
<name>A0A7S4DPE1_9EUKA</name>
<proteinExistence type="predicted"/>
<evidence type="ECO:0008006" key="3">
    <source>
        <dbReference type="Google" id="ProtNLM"/>
    </source>
</evidence>
<protein>
    <recommendedName>
        <fullName evidence="3">DOT1 domain-containing protein</fullName>
    </recommendedName>
</protein>
<gene>
    <name evidence="2" type="ORF">LGLO00237_LOCUS13113</name>
</gene>
<evidence type="ECO:0000256" key="1">
    <source>
        <dbReference type="SAM" id="MobiDB-lite"/>
    </source>
</evidence>
<reference evidence="2" key="1">
    <citation type="submission" date="2021-01" db="EMBL/GenBank/DDBJ databases">
        <authorList>
            <person name="Corre E."/>
            <person name="Pelletier E."/>
            <person name="Niang G."/>
            <person name="Scheremetjew M."/>
            <person name="Finn R."/>
            <person name="Kale V."/>
            <person name="Holt S."/>
            <person name="Cochrane G."/>
            <person name="Meng A."/>
            <person name="Brown T."/>
            <person name="Cohen L."/>
        </authorList>
    </citation>
    <scope>NUCLEOTIDE SEQUENCE</scope>
    <source>
        <strain evidence="2">CCCM811</strain>
    </source>
</reference>
<accession>A0A7S4DPE1</accession>
<evidence type="ECO:0000313" key="2">
    <source>
        <dbReference type="EMBL" id="CAE0661519.1"/>
    </source>
</evidence>
<dbReference type="EMBL" id="HBIV01018072">
    <property type="protein sequence ID" value="CAE0661519.1"/>
    <property type="molecule type" value="Transcribed_RNA"/>
</dbReference>
<feature type="region of interest" description="Disordered" evidence="1">
    <location>
        <begin position="212"/>
        <end position="242"/>
    </location>
</feature>
<dbReference type="Gene3D" id="3.40.50.150">
    <property type="entry name" value="Vaccinia Virus protein VP39"/>
    <property type="match status" value="1"/>
</dbReference>
<dbReference type="InterPro" id="IPR029063">
    <property type="entry name" value="SAM-dependent_MTases_sf"/>
</dbReference>